<evidence type="ECO:0000256" key="8">
    <source>
        <dbReference type="ARBA" id="ARBA00022842"/>
    </source>
</evidence>
<organism evidence="17 18">
    <name type="scientific">Penicillium digitatum</name>
    <name type="common">Green mold</name>
    <dbReference type="NCBI Taxonomy" id="36651"/>
    <lineage>
        <taxon>Eukaryota</taxon>
        <taxon>Fungi</taxon>
        <taxon>Dikarya</taxon>
        <taxon>Ascomycota</taxon>
        <taxon>Pezizomycotina</taxon>
        <taxon>Eurotiomycetes</taxon>
        <taxon>Eurotiomycetidae</taxon>
        <taxon>Eurotiales</taxon>
        <taxon>Aspergillaceae</taxon>
        <taxon>Penicillium</taxon>
    </lineage>
</organism>
<protein>
    <recommendedName>
        <fullName evidence="5">Pyruvate decarboxylase</fullName>
        <ecNumber evidence="4">4.1.1.1</ecNumber>
    </recommendedName>
</protein>
<dbReference type="Gene3D" id="3.40.50.1220">
    <property type="entry name" value="TPP-binding domain"/>
    <property type="match status" value="1"/>
</dbReference>
<feature type="binding site" evidence="11">
    <location>
        <position position="483"/>
    </location>
    <ligand>
        <name>Mg(2+)</name>
        <dbReference type="ChEBI" id="CHEBI:18420"/>
    </ligand>
</feature>
<evidence type="ECO:0000259" key="16">
    <source>
        <dbReference type="Pfam" id="PF02776"/>
    </source>
</evidence>
<accession>A0A7T7BLD2</accession>
<evidence type="ECO:0000256" key="6">
    <source>
        <dbReference type="ARBA" id="ARBA00022723"/>
    </source>
</evidence>
<feature type="domain" description="Thiamine pyrophosphate enzyme central" evidence="14">
    <location>
        <begin position="204"/>
        <end position="318"/>
    </location>
</feature>
<keyword evidence="8 11" id="KW-0460">Magnesium</keyword>
<dbReference type="InterPro" id="IPR012110">
    <property type="entry name" value="PDC/IPDC-like"/>
</dbReference>
<dbReference type="GeneID" id="26234177"/>
<dbReference type="RefSeq" id="XP_014533087.1">
    <property type="nucleotide sequence ID" value="XM_014677601.1"/>
</dbReference>
<dbReference type="GO" id="GO:0000949">
    <property type="term" value="P:aromatic amino acid family catabolic process to alcohol via Ehrlich pathway"/>
    <property type="evidence" value="ECO:0007669"/>
    <property type="project" value="TreeGrafter"/>
</dbReference>
<evidence type="ECO:0000256" key="10">
    <source>
        <dbReference type="ARBA" id="ARBA00023239"/>
    </source>
</evidence>
<keyword evidence="10" id="KW-0456">Lyase</keyword>
<dbReference type="PANTHER" id="PTHR43452:SF11">
    <property type="entry name" value="PYRUVATE DECARBOXYLASE"/>
    <property type="match status" value="1"/>
</dbReference>
<dbReference type="SUPFAM" id="SSF52467">
    <property type="entry name" value="DHS-like NAD/FAD-binding domain"/>
    <property type="match status" value="1"/>
</dbReference>
<keyword evidence="6 11" id="KW-0479">Metal-binding</keyword>
<evidence type="ECO:0000256" key="11">
    <source>
        <dbReference type="PIRSR" id="PIRSR036565-2"/>
    </source>
</evidence>
<evidence type="ECO:0000256" key="5">
    <source>
        <dbReference type="ARBA" id="ARBA00014422"/>
    </source>
</evidence>
<evidence type="ECO:0000313" key="18">
    <source>
        <dbReference type="Proteomes" id="UP000595662"/>
    </source>
</evidence>
<dbReference type="InterPro" id="IPR029035">
    <property type="entry name" value="DHS-like_NAD/FAD-binding_dom"/>
</dbReference>
<dbReference type="InterPro" id="IPR047214">
    <property type="entry name" value="TPP_PDC_IPDC"/>
</dbReference>
<comment type="catalytic activity">
    <reaction evidence="1">
        <text>a 2-oxocarboxylate + H(+) = an aldehyde + CO2</text>
        <dbReference type="Rhea" id="RHEA:11628"/>
        <dbReference type="ChEBI" id="CHEBI:15378"/>
        <dbReference type="ChEBI" id="CHEBI:16526"/>
        <dbReference type="ChEBI" id="CHEBI:17478"/>
        <dbReference type="ChEBI" id="CHEBI:35179"/>
        <dbReference type="EC" id="4.1.1.1"/>
    </reaction>
</comment>
<dbReference type="Pfam" id="PF02776">
    <property type="entry name" value="TPP_enzyme_N"/>
    <property type="match status" value="1"/>
</dbReference>
<evidence type="ECO:0000313" key="17">
    <source>
        <dbReference type="EMBL" id="QQK44041.1"/>
    </source>
</evidence>
<reference evidence="17 18" key="1">
    <citation type="submission" date="2020-08" db="EMBL/GenBank/DDBJ databases">
        <title>The completed genome sequence of the pathogenic ascomycete fungus Penicillium digitatum.</title>
        <authorList>
            <person name="Wang M."/>
        </authorList>
    </citation>
    <scope>NUCLEOTIDE SEQUENCE [LARGE SCALE GENOMIC DNA]</scope>
    <source>
        <strain evidence="17 18">PdW03</strain>
    </source>
</reference>
<dbReference type="PIRSF" id="PIRSF036565">
    <property type="entry name" value="Pyruvt_ip_decrb"/>
    <property type="match status" value="1"/>
</dbReference>
<dbReference type="GO" id="GO:0000287">
    <property type="term" value="F:magnesium ion binding"/>
    <property type="evidence" value="ECO:0007669"/>
    <property type="project" value="InterPro"/>
</dbReference>
<evidence type="ECO:0000256" key="9">
    <source>
        <dbReference type="ARBA" id="ARBA00023052"/>
    </source>
</evidence>
<name>A0A7T7BLD2_PENDI</name>
<dbReference type="InterPro" id="IPR029061">
    <property type="entry name" value="THDP-binding"/>
</dbReference>
<dbReference type="InterPro" id="IPR011766">
    <property type="entry name" value="TPP_enzyme_TPP-bd"/>
</dbReference>
<feature type="region of interest" description="Disordered" evidence="13">
    <location>
        <begin position="577"/>
        <end position="617"/>
    </location>
</feature>
<dbReference type="InterPro" id="IPR012000">
    <property type="entry name" value="Thiamin_PyroP_enz_cen_dom"/>
</dbReference>
<dbReference type="KEGG" id="pdp:PDIP_58610"/>
<evidence type="ECO:0000259" key="14">
    <source>
        <dbReference type="Pfam" id="PF00205"/>
    </source>
</evidence>
<dbReference type="GO" id="GO:0005634">
    <property type="term" value="C:nucleus"/>
    <property type="evidence" value="ECO:0007669"/>
    <property type="project" value="TreeGrafter"/>
</dbReference>
<evidence type="ECO:0000256" key="3">
    <source>
        <dbReference type="ARBA" id="ARBA00007812"/>
    </source>
</evidence>
<dbReference type="VEuPathDB" id="FungiDB:PDIP_58610"/>
<comment type="cofactor">
    <cofactor evidence="2">
        <name>thiamine diphosphate</name>
        <dbReference type="ChEBI" id="CHEBI:58937"/>
    </cofactor>
</comment>
<feature type="domain" description="Thiamine pyrophosphate enzyme N-terminal TPP-binding" evidence="16">
    <location>
        <begin position="8"/>
        <end position="112"/>
    </location>
</feature>
<evidence type="ECO:0000256" key="2">
    <source>
        <dbReference type="ARBA" id="ARBA00001964"/>
    </source>
</evidence>
<feature type="binding site" evidence="11">
    <location>
        <position position="485"/>
    </location>
    <ligand>
        <name>Mg(2+)</name>
        <dbReference type="ChEBI" id="CHEBI:18420"/>
    </ligand>
</feature>
<keyword evidence="9 12" id="KW-0786">Thiamine pyrophosphate</keyword>
<comment type="cofactor">
    <cofactor evidence="11">
        <name>Mg(2+)</name>
        <dbReference type="ChEBI" id="CHEBI:18420"/>
    </cofactor>
    <text evidence="11">Binds 1 Mg(2+) per subunit.</text>
</comment>
<dbReference type="InterPro" id="IPR047213">
    <property type="entry name" value="TPP_PYR_PDC_IPDC-like"/>
</dbReference>
<dbReference type="Gene3D" id="3.40.50.970">
    <property type="match status" value="2"/>
</dbReference>
<dbReference type="CDD" id="cd07038">
    <property type="entry name" value="TPP_PYR_PDC_IPDC_like"/>
    <property type="match status" value="1"/>
</dbReference>
<dbReference type="GO" id="GO:0004737">
    <property type="term" value="F:pyruvate decarboxylase activity"/>
    <property type="evidence" value="ECO:0007669"/>
    <property type="project" value="UniProtKB-EC"/>
</dbReference>
<proteinExistence type="inferred from homology"/>
<dbReference type="PANTHER" id="PTHR43452">
    <property type="entry name" value="PYRUVATE DECARBOXYLASE"/>
    <property type="match status" value="1"/>
</dbReference>
<evidence type="ECO:0000259" key="15">
    <source>
        <dbReference type="Pfam" id="PF02775"/>
    </source>
</evidence>
<gene>
    <name evidence="17" type="ORF">Pdw03_7942</name>
</gene>
<dbReference type="GO" id="GO:0030976">
    <property type="term" value="F:thiamine pyrophosphate binding"/>
    <property type="evidence" value="ECO:0007669"/>
    <property type="project" value="InterPro"/>
</dbReference>
<dbReference type="Pfam" id="PF00205">
    <property type="entry name" value="TPP_enzyme_M"/>
    <property type="match status" value="1"/>
</dbReference>
<dbReference type="GO" id="GO:0005829">
    <property type="term" value="C:cytosol"/>
    <property type="evidence" value="ECO:0007669"/>
    <property type="project" value="TreeGrafter"/>
</dbReference>
<evidence type="ECO:0000256" key="12">
    <source>
        <dbReference type="RuleBase" id="RU362132"/>
    </source>
</evidence>
<keyword evidence="7" id="KW-0210">Decarboxylase</keyword>
<sequence>MKMTDEVTLAEYLFLRLHQLGVRSVHGVPGDYNLVALDYVEPSGLHWVGNANELNAGYAADGYARIKGISALMTAFGVGELSALNAIGGAYAEKAPVVHIVGVPSTSSQDQGLVLHHSFGDGNFRLNAEIYAKFTCAQANLRTVETAPALIDETLRQCLLQSRPVYIELPTDLVKARIPASKLKRSIDLSVAPNDPGIENAALEDILTRLYAAKQPFIVVDGFAPRYGISSEADELVRVTGIPSSTTPFGKGIINETYPNFHGVFAGAAGKEAYVSWVNSCDLVIRIAPLNADTNTYSFTTLTPRNVTIEVHQNGVEVCGALYRDLNTKPLLRKLLDRLDTSRLPRLSPYPNLGDPQTELGELAKPARDAIIDQETFWQRISHFFRSGDIVMTETGTSSSGGKDFVLPPKTTVINSALWLSIGYMLAASSGASLAQREMISEKSRLNGRTILFEGDGSLQMSVQAIGDIIRNRLDITIFVINNNGYTIERYINGMHAGYNWVQPWRYLESARYFGAPENDPEYPVFNKRVENWGELLDVMQNKQLKAGKGFNMVEVVMNEEDAPYSLKSLVRMAAKRNEGRAPPTHQESKRARDDNVVDSAAPATRKVEAKKKRRRI</sequence>
<dbReference type="OMA" id="FTCAQAN"/>
<dbReference type="Proteomes" id="UP000595662">
    <property type="component" value="Chromosome 3"/>
</dbReference>
<dbReference type="FunFam" id="3.40.50.970:FF:000024">
    <property type="entry name" value="Pyruvate decarboxylase isozyme"/>
    <property type="match status" value="1"/>
</dbReference>
<feature type="domain" description="Thiamine pyrophosphate enzyme TPP-binding" evidence="15">
    <location>
        <begin position="408"/>
        <end position="515"/>
    </location>
</feature>
<dbReference type="Pfam" id="PF02775">
    <property type="entry name" value="TPP_enzyme_C"/>
    <property type="match status" value="1"/>
</dbReference>
<dbReference type="CDD" id="cd02005">
    <property type="entry name" value="TPP_PDC_IPDC"/>
    <property type="match status" value="1"/>
</dbReference>
<dbReference type="AlphaFoldDB" id="A0A7T7BLD2"/>
<dbReference type="EMBL" id="CP060776">
    <property type="protein sequence ID" value="QQK44041.1"/>
    <property type="molecule type" value="Genomic_DNA"/>
</dbReference>
<feature type="binding site" evidence="11">
    <location>
        <position position="456"/>
    </location>
    <ligand>
        <name>Mg(2+)</name>
        <dbReference type="ChEBI" id="CHEBI:18420"/>
    </ligand>
</feature>
<dbReference type="EC" id="4.1.1.1" evidence="4"/>
<comment type="similarity">
    <text evidence="3 12">Belongs to the TPP enzyme family.</text>
</comment>
<evidence type="ECO:0000256" key="7">
    <source>
        <dbReference type="ARBA" id="ARBA00022793"/>
    </source>
</evidence>
<dbReference type="SUPFAM" id="SSF52518">
    <property type="entry name" value="Thiamin diphosphate-binding fold (THDP-binding)"/>
    <property type="match status" value="2"/>
</dbReference>
<dbReference type="FunFam" id="3.40.50.970:FF:000019">
    <property type="entry name" value="Pyruvate decarboxylase isozyme"/>
    <property type="match status" value="1"/>
</dbReference>
<dbReference type="InterPro" id="IPR012001">
    <property type="entry name" value="Thiamin_PyroP_enz_TPP-bd_dom"/>
</dbReference>
<evidence type="ECO:0000256" key="1">
    <source>
        <dbReference type="ARBA" id="ARBA00001041"/>
    </source>
</evidence>
<feature type="compositionally biased region" description="Basic and acidic residues" evidence="13">
    <location>
        <begin position="587"/>
        <end position="596"/>
    </location>
</feature>
<evidence type="ECO:0000256" key="4">
    <source>
        <dbReference type="ARBA" id="ARBA00013202"/>
    </source>
</evidence>
<evidence type="ECO:0000256" key="13">
    <source>
        <dbReference type="SAM" id="MobiDB-lite"/>
    </source>
</evidence>